<feature type="coiled-coil region" evidence="2">
    <location>
        <begin position="330"/>
        <end position="413"/>
    </location>
</feature>
<dbReference type="Pfam" id="PF25014">
    <property type="entry name" value="NET2A"/>
    <property type="match status" value="1"/>
</dbReference>
<feature type="compositionally biased region" description="Polar residues" evidence="3">
    <location>
        <begin position="565"/>
        <end position="574"/>
    </location>
</feature>
<dbReference type="Gene3D" id="1.20.5.340">
    <property type="match status" value="1"/>
</dbReference>
<dbReference type="EMBL" id="JBFOLK010000012">
    <property type="protein sequence ID" value="KAL2471416.1"/>
    <property type="molecule type" value="Genomic_DNA"/>
</dbReference>
<dbReference type="PROSITE" id="PS51774">
    <property type="entry name" value="NAB"/>
    <property type="match status" value="1"/>
</dbReference>
<dbReference type="PANTHER" id="PTHR31631">
    <property type="entry name" value="PROTEIN NETWORKED 2D"/>
    <property type="match status" value="1"/>
</dbReference>
<feature type="domain" description="NAB" evidence="4">
    <location>
        <begin position="1"/>
        <end position="58"/>
    </location>
</feature>
<evidence type="ECO:0000259" key="4">
    <source>
        <dbReference type="PROSITE" id="PS51774"/>
    </source>
</evidence>
<proteinExistence type="predicted"/>
<sequence length="1227" mass="140994">MEEKVEYILKIIQEDGDTFAQRAEMYYRKRPELVNFVEDSFRGYRALAERYDHMSRELQSANRTMATIYPERIQLEMDDDFDDDGDNFVAKGNLFNNASSKNLPAVPELSIQKSTFRTKNSKRPSRLMSNKGLIKINETDDANPRVFTPSSGLRKSEALGDIDKLQKEILALQTEKEFIKSSYESGLAKYWDIENQVNEMQAKVSNLQDEFGIGTVIEDDEARTLMIATALKSCQQTLARLQEKQHQSTEEVTEEHLKIEETRKKLDTLKEKFIGKQVLCKEDMASRPKLESENLDQQVNRIKEERCDMELLPAKIKEQLKVNSGTPPTMHELEDKVDDFVDKVLNLENVVSSQDAHVKRLKSEINELQGHIQSIEEETETLIEGSNGMSHKVRELEEELDKVQCLIQSIDDQNNHLQINFIEAGCSHEDISEKLLNVKPDEEVMSEYNVPGIFTDINMERNKKSDLSMQSENEEHKNFVKTTSRNHLSDFLSVIDQVRAVSNANREIEFSEEVTRTTPASSSVVLEDMEVLPEVKGDSFVDHRISNKAEANNSKSSDHYKHLDSQVSRDPSANSVYGAKTIYPACHSMIPKDIRIEGEEKRMAFQDDNHAFRGEDTDQVLLASDANSHHGFNEDITAPGHDLMTLKSMMMQEQEKNDHVLREERETNGDVLMNEPAKNGDALNYSALNFLVDERMIKDPKGSVADSSMIQCKKKDDRMASLPDSVITEDLKTQGKEDTIQSDIPKNIHDHSPKGQAKNFMDSITEISDEREERSFPMNKKYRKMIGGKKYEVSDDILIVSRDAELQGELKKDILPDEGKKQDPKKQDLFQTVQNDPNVKQNELGTQDDDEPNWKALFLNELDDREKILLQEYTTMLRNYKEVKKKLNEVEKKKRASLFQSAVQVKVLRNANTLKDEKIQSLLRKLNLLTNNDETQHSSACMIESDPQIEDHKAVLDNSDKPIFDGTETSTIAELEKASLEEEHEEDIIIISVDEPQNFSTLEEKIRMDIDDLLEENIEFWLRFSTSFYQIQKFQTSVDDLRAEVAKLKEKRQDGDAKKQLLHSDIRPIYRHLREIQTELTLWLEHNAMLKDDLQNRLSSLLNLLEEIEKMSNSGPRVIETELSNYQAAKFQGEILNMKQENNKVADQLQAGLERARKLQVQIQRTLSQLDEELGISANNIKPRNRSRIPLRSFLFGVKLKKQKPSFFSCVSPALQKQYSDVKELPT</sequence>
<evidence type="ECO:0000313" key="5">
    <source>
        <dbReference type="EMBL" id="KAL2471416.1"/>
    </source>
</evidence>
<dbReference type="InterPro" id="IPR056888">
    <property type="entry name" value="NET2A-D/KIP1-like_dom"/>
</dbReference>
<dbReference type="InterPro" id="IPR056889">
    <property type="entry name" value="NET2A-D/KIP1-like_C"/>
</dbReference>
<accession>A0ABD1Q9N0</accession>
<gene>
    <name evidence="5" type="ORF">Adt_39552</name>
</gene>
<dbReference type="PANTHER" id="PTHR31631:SF3">
    <property type="entry name" value="PROTEIN NETWORKED 2B"/>
    <property type="match status" value="1"/>
</dbReference>
<reference evidence="6" key="1">
    <citation type="submission" date="2024-07" db="EMBL/GenBank/DDBJ databases">
        <title>Two chromosome-level genome assemblies of Korean endemic species Abeliophyllum distichum and Forsythia ovata (Oleaceae).</title>
        <authorList>
            <person name="Jang H."/>
        </authorList>
    </citation>
    <scope>NUCLEOTIDE SEQUENCE [LARGE SCALE GENOMIC DNA]</scope>
</reference>
<name>A0ABD1Q9N0_9LAMI</name>
<dbReference type="Proteomes" id="UP001604336">
    <property type="component" value="Unassembled WGS sequence"/>
</dbReference>
<comment type="caution">
    <text evidence="5">The sequence shown here is derived from an EMBL/GenBank/DDBJ whole genome shotgun (WGS) entry which is preliminary data.</text>
</comment>
<dbReference type="AlphaFoldDB" id="A0ABD1Q9N0"/>
<keyword evidence="1 2" id="KW-0175">Coiled coil</keyword>
<evidence type="ECO:0000256" key="3">
    <source>
        <dbReference type="SAM" id="MobiDB-lite"/>
    </source>
</evidence>
<dbReference type="Pfam" id="PF24918">
    <property type="entry name" value="NET2A_C"/>
    <property type="match status" value="1"/>
</dbReference>
<feature type="region of interest" description="Disordered" evidence="3">
    <location>
        <begin position="548"/>
        <end position="574"/>
    </location>
</feature>
<feature type="coiled-coil region" evidence="2">
    <location>
        <begin position="155"/>
        <end position="272"/>
    </location>
</feature>
<dbReference type="InterPro" id="IPR011684">
    <property type="entry name" value="NAB"/>
</dbReference>
<evidence type="ECO:0000256" key="1">
    <source>
        <dbReference type="ARBA" id="ARBA00023054"/>
    </source>
</evidence>
<evidence type="ECO:0000256" key="2">
    <source>
        <dbReference type="SAM" id="Coils"/>
    </source>
</evidence>
<dbReference type="Pfam" id="PF07765">
    <property type="entry name" value="KIP1"/>
    <property type="match status" value="1"/>
</dbReference>
<keyword evidence="6" id="KW-1185">Reference proteome</keyword>
<organism evidence="5 6">
    <name type="scientific">Abeliophyllum distichum</name>
    <dbReference type="NCBI Taxonomy" id="126358"/>
    <lineage>
        <taxon>Eukaryota</taxon>
        <taxon>Viridiplantae</taxon>
        <taxon>Streptophyta</taxon>
        <taxon>Embryophyta</taxon>
        <taxon>Tracheophyta</taxon>
        <taxon>Spermatophyta</taxon>
        <taxon>Magnoliopsida</taxon>
        <taxon>eudicotyledons</taxon>
        <taxon>Gunneridae</taxon>
        <taxon>Pentapetalae</taxon>
        <taxon>asterids</taxon>
        <taxon>lamiids</taxon>
        <taxon>Lamiales</taxon>
        <taxon>Oleaceae</taxon>
        <taxon>Forsythieae</taxon>
        <taxon>Abeliophyllum</taxon>
    </lineage>
</organism>
<feature type="coiled-coil region" evidence="2">
    <location>
        <begin position="1031"/>
        <end position="1058"/>
    </location>
</feature>
<protein>
    <submittedName>
        <fullName evidence="5">Protein NETWORKED 2D</fullName>
    </submittedName>
</protein>
<evidence type="ECO:0000313" key="6">
    <source>
        <dbReference type="Proteomes" id="UP001604336"/>
    </source>
</evidence>